<sequence length="158" mass="17480">MNRREAKVKGKANSQGNWQNKIRLGPKARAVIRITWLAIVFAEISRGASDPSGKLPAEALHIFIADPVGDAFYGFRARHEHMYGFLLLEHHHITTGNAIELSVEVATLVSFVLAIICEVIRHKGDRSVLEKTESFFKGMGGAVPIVARSLPLPFLLRV</sequence>
<organism evidence="1 2">
    <name type="scientific">Paenibacillus woosongensis</name>
    <dbReference type="NCBI Taxonomy" id="307580"/>
    <lineage>
        <taxon>Bacteria</taxon>
        <taxon>Bacillati</taxon>
        <taxon>Bacillota</taxon>
        <taxon>Bacilli</taxon>
        <taxon>Bacillales</taxon>
        <taxon>Paenibacillaceae</taxon>
        <taxon>Paenibacillus</taxon>
    </lineage>
</organism>
<gene>
    <name evidence="1" type="ORF">QNH46_10415</name>
</gene>
<dbReference type="RefSeq" id="WP_283928031.1">
    <property type="nucleotide sequence ID" value="NZ_CP126084.1"/>
</dbReference>
<name>A0AA95I5M3_9BACL</name>
<proteinExistence type="predicted"/>
<protein>
    <submittedName>
        <fullName evidence="1">Uncharacterized protein</fullName>
    </submittedName>
</protein>
<dbReference type="Proteomes" id="UP001177943">
    <property type="component" value="Chromosome"/>
</dbReference>
<evidence type="ECO:0000313" key="2">
    <source>
        <dbReference type="Proteomes" id="UP001177943"/>
    </source>
</evidence>
<dbReference type="AlphaFoldDB" id="A0AA95I5M3"/>
<dbReference type="EMBL" id="CP126084">
    <property type="protein sequence ID" value="WHX51014.1"/>
    <property type="molecule type" value="Genomic_DNA"/>
</dbReference>
<evidence type="ECO:0000313" key="1">
    <source>
        <dbReference type="EMBL" id="WHX51014.1"/>
    </source>
</evidence>
<accession>A0AA95I5M3</accession>
<reference evidence="1" key="1">
    <citation type="submission" date="2023-05" db="EMBL/GenBank/DDBJ databases">
        <title>Comparative genomics of Bacillaceae isolates and their secondary metabolite potential.</title>
        <authorList>
            <person name="Song L."/>
            <person name="Nielsen L.J."/>
            <person name="Mohite O."/>
            <person name="Xu X."/>
            <person name="Weber T."/>
            <person name="Kovacs A.T."/>
        </authorList>
    </citation>
    <scope>NUCLEOTIDE SEQUENCE</scope>
    <source>
        <strain evidence="1">B2_4</strain>
    </source>
</reference>
<dbReference type="KEGG" id="pwn:QNH46_10415"/>